<dbReference type="GO" id="GO:0034257">
    <property type="term" value="F:nicotinamide riboside transmembrane transporter activity"/>
    <property type="evidence" value="ECO:0007669"/>
    <property type="project" value="InterPro"/>
</dbReference>
<evidence type="ECO:0000313" key="11">
    <source>
        <dbReference type="EMBL" id="RCX05445.1"/>
    </source>
</evidence>
<feature type="transmembrane region" description="Helical" evidence="10">
    <location>
        <begin position="173"/>
        <end position="189"/>
    </location>
</feature>
<keyword evidence="12" id="KW-1185">Reference proteome</keyword>
<sequence length="190" mass="22062">METDLANRLSAIGLKILEAIAVVFSFLYTWLLASGNMWCWWFAILASVIYMYLCYIKGIYAEFLLHIFYLIMAFYGLSGSERFLKSGAEEPFSAMIHFLVIAVLGSMVYFSGKYLSLINGAKQVYLDAFTTIFSIWATFLMVNYFPENWLYWIVIDLASVVLYWRLNLYFTSGLYLAYTILAVRGWILWT</sequence>
<evidence type="ECO:0000256" key="8">
    <source>
        <dbReference type="ARBA" id="ARBA00022989"/>
    </source>
</evidence>
<comment type="function">
    <text evidence="1">Required for nicotinamide riboside transport across the inner membrane.</text>
</comment>
<keyword evidence="7 10" id="KW-0812">Transmembrane</keyword>
<evidence type="ECO:0000256" key="1">
    <source>
        <dbReference type="ARBA" id="ARBA00002672"/>
    </source>
</evidence>
<feature type="transmembrane region" description="Helical" evidence="10">
    <location>
        <begin position="38"/>
        <end position="56"/>
    </location>
</feature>
<name>A0A369A8H8_9FLAO</name>
<dbReference type="Pfam" id="PF04973">
    <property type="entry name" value="NMN_transporter"/>
    <property type="match status" value="1"/>
</dbReference>
<dbReference type="NCBIfam" id="TIGR01528">
    <property type="entry name" value="NMN_trans_PnuC"/>
    <property type="match status" value="1"/>
</dbReference>
<evidence type="ECO:0000256" key="3">
    <source>
        <dbReference type="ARBA" id="ARBA00006669"/>
    </source>
</evidence>
<dbReference type="EMBL" id="QPJS01000001">
    <property type="protein sequence ID" value="RCX05445.1"/>
    <property type="molecule type" value="Genomic_DNA"/>
</dbReference>
<evidence type="ECO:0000256" key="7">
    <source>
        <dbReference type="ARBA" id="ARBA00022692"/>
    </source>
</evidence>
<dbReference type="Proteomes" id="UP000253517">
    <property type="component" value="Unassembled WGS sequence"/>
</dbReference>
<evidence type="ECO:0000313" key="12">
    <source>
        <dbReference type="Proteomes" id="UP000253517"/>
    </source>
</evidence>
<keyword evidence="9 10" id="KW-0472">Membrane</keyword>
<comment type="subcellular location">
    <subcellularLocation>
        <location evidence="2">Cell membrane</location>
        <topology evidence="2">Multi-pass membrane protein</topology>
    </subcellularLocation>
</comment>
<evidence type="ECO:0000256" key="5">
    <source>
        <dbReference type="ARBA" id="ARBA00022448"/>
    </source>
</evidence>
<evidence type="ECO:0000256" key="6">
    <source>
        <dbReference type="ARBA" id="ARBA00022475"/>
    </source>
</evidence>
<gene>
    <name evidence="11" type="ORF">DES35_101730</name>
</gene>
<feature type="transmembrane region" description="Helical" evidence="10">
    <location>
        <begin position="12"/>
        <end position="32"/>
    </location>
</feature>
<dbReference type="AlphaFoldDB" id="A0A369A8H8"/>
<dbReference type="PANTHER" id="PTHR36122">
    <property type="entry name" value="NICOTINAMIDE RIBOSIDE TRANSPORTER PNUC"/>
    <property type="match status" value="1"/>
</dbReference>
<keyword evidence="5" id="KW-0813">Transport</keyword>
<evidence type="ECO:0000256" key="2">
    <source>
        <dbReference type="ARBA" id="ARBA00004651"/>
    </source>
</evidence>
<evidence type="ECO:0000256" key="10">
    <source>
        <dbReference type="SAM" id="Phobius"/>
    </source>
</evidence>
<reference evidence="11 12" key="1">
    <citation type="submission" date="2018-07" db="EMBL/GenBank/DDBJ databases">
        <title>Genomic Encyclopedia of Type Strains, Phase IV (KMG-IV): sequencing the most valuable type-strain genomes for metagenomic binning, comparative biology and taxonomic classification.</title>
        <authorList>
            <person name="Goeker M."/>
        </authorList>
    </citation>
    <scope>NUCLEOTIDE SEQUENCE [LARGE SCALE GENOMIC DNA]</scope>
    <source>
        <strain evidence="11 12">DSM 21410</strain>
    </source>
</reference>
<comment type="similarity">
    <text evidence="3">Belongs to the nicotinamide ribonucleoside (NR) uptake permease (TC 4.B.1) family.</text>
</comment>
<evidence type="ECO:0000256" key="9">
    <source>
        <dbReference type="ARBA" id="ARBA00023136"/>
    </source>
</evidence>
<organism evidence="11 12">
    <name type="scientific">Schleiferia thermophila</name>
    <dbReference type="NCBI Taxonomy" id="884107"/>
    <lineage>
        <taxon>Bacteria</taxon>
        <taxon>Pseudomonadati</taxon>
        <taxon>Bacteroidota</taxon>
        <taxon>Flavobacteriia</taxon>
        <taxon>Flavobacteriales</taxon>
        <taxon>Schleiferiaceae</taxon>
        <taxon>Schleiferia</taxon>
    </lineage>
</organism>
<proteinExistence type="inferred from homology"/>
<keyword evidence="6" id="KW-1003">Cell membrane</keyword>
<dbReference type="RefSeq" id="WP_160171942.1">
    <property type="nucleotide sequence ID" value="NZ_BHZF01000001.1"/>
</dbReference>
<feature type="transmembrane region" description="Helical" evidence="10">
    <location>
        <begin position="124"/>
        <end position="143"/>
    </location>
</feature>
<protein>
    <recommendedName>
        <fullName evidence="4">Nicotinamide riboside transporter PnuC</fullName>
    </recommendedName>
</protein>
<dbReference type="InterPro" id="IPR006419">
    <property type="entry name" value="NMN_transpt_PnuC"/>
</dbReference>
<feature type="transmembrane region" description="Helical" evidence="10">
    <location>
        <begin position="63"/>
        <end position="80"/>
    </location>
</feature>
<accession>A0A369A8H8</accession>
<comment type="caution">
    <text evidence="11">The sequence shown here is derived from an EMBL/GenBank/DDBJ whole genome shotgun (WGS) entry which is preliminary data.</text>
</comment>
<evidence type="ECO:0000256" key="4">
    <source>
        <dbReference type="ARBA" id="ARBA00017522"/>
    </source>
</evidence>
<feature type="transmembrane region" description="Helical" evidence="10">
    <location>
        <begin position="92"/>
        <end position="112"/>
    </location>
</feature>
<keyword evidence="8 10" id="KW-1133">Transmembrane helix</keyword>
<dbReference type="PANTHER" id="PTHR36122:SF2">
    <property type="entry name" value="NICOTINAMIDE RIBOSIDE TRANSPORTER PNUC"/>
    <property type="match status" value="1"/>
</dbReference>
<dbReference type="GO" id="GO:0005886">
    <property type="term" value="C:plasma membrane"/>
    <property type="evidence" value="ECO:0007669"/>
    <property type="project" value="UniProtKB-SubCell"/>
</dbReference>